<dbReference type="Proteomes" id="UP000308092">
    <property type="component" value="Unassembled WGS sequence"/>
</dbReference>
<dbReference type="AlphaFoldDB" id="A0A4S3JUS2"/>
<evidence type="ECO:0000313" key="1">
    <source>
        <dbReference type="EMBL" id="THC99145.1"/>
    </source>
</evidence>
<dbReference type="VEuPathDB" id="FungiDB:EYZ11_001396"/>
<sequence>MITTTVRAAYCPTFFSHRHSSLRFIFEGSNYLFYNLTR</sequence>
<proteinExistence type="predicted"/>
<evidence type="ECO:0000313" key="2">
    <source>
        <dbReference type="Proteomes" id="UP000308092"/>
    </source>
</evidence>
<accession>A0A4S3JUS2</accession>
<gene>
    <name evidence="1" type="ORF">EYZ11_001396</name>
</gene>
<name>A0A4S3JUS2_9EURO</name>
<reference evidence="1 2" key="1">
    <citation type="submission" date="2019-03" db="EMBL/GenBank/DDBJ databases">
        <title>The genome sequence of a newly discovered highly antifungal drug resistant Aspergillus species, Aspergillus tanneri NIH 1004.</title>
        <authorList>
            <person name="Mounaud S."/>
            <person name="Singh I."/>
            <person name="Joardar V."/>
            <person name="Pakala S."/>
            <person name="Pakala S."/>
            <person name="Venepally P."/>
            <person name="Hoover J."/>
            <person name="Nierman W."/>
            <person name="Chung J."/>
            <person name="Losada L."/>
        </authorList>
    </citation>
    <scope>NUCLEOTIDE SEQUENCE [LARGE SCALE GENOMIC DNA]</scope>
    <source>
        <strain evidence="1 2">NIH1004</strain>
    </source>
</reference>
<protein>
    <submittedName>
        <fullName evidence="1">Uncharacterized protein</fullName>
    </submittedName>
</protein>
<dbReference type="EMBL" id="SOSA01000025">
    <property type="protein sequence ID" value="THC99145.1"/>
    <property type="molecule type" value="Genomic_DNA"/>
</dbReference>
<organism evidence="1 2">
    <name type="scientific">Aspergillus tanneri</name>
    <dbReference type="NCBI Taxonomy" id="1220188"/>
    <lineage>
        <taxon>Eukaryota</taxon>
        <taxon>Fungi</taxon>
        <taxon>Dikarya</taxon>
        <taxon>Ascomycota</taxon>
        <taxon>Pezizomycotina</taxon>
        <taxon>Eurotiomycetes</taxon>
        <taxon>Eurotiomycetidae</taxon>
        <taxon>Eurotiales</taxon>
        <taxon>Aspergillaceae</taxon>
        <taxon>Aspergillus</taxon>
        <taxon>Aspergillus subgen. Circumdati</taxon>
    </lineage>
</organism>
<comment type="caution">
    <text evidence="1">The sequence shown here is derived from an EMBL/GenBank/DDBJ whole genome shotgun (WGS) entry which is preliminary data.</text>
</comment>
<keyword evidence="2" id="KW-1185">Reference proteome</keyword>